<dbReference type="Proteomes" id="UP000228568">
    <property type="component" value="Unassembled WGS sequence"/>
</dbReference>
<protein>
    <submittedName>
        <fullName evidence="1">Uncharacterized protein</fullName>
    </submittedName>
</protein>
<comment type="caution">
    <text evidence="1">The sequence shown here is derived from an EMBL/GenBank/DDBJ whole genome shotgun (WGS) entry which is preliminary data.</text>
</comment>
<dbReference type="InterPro" id="IPR022385">
    <property type="entry name" value="Rhs_assc_core"/>
</dbReference>
<dbReference type="EMBL" id="PFPK01000017">
    <property type="protein sequence ID" value="PIZ95216.1"/>
    <property type="molecule type" value="Genomic_DNA"/>
</dbReference>
<accession>A0A2M7V8U5</accession>
<organism evidence="1 2">
    <name type="scientific">Candidatus Magasanikbacteria bacterium CG_4_10_14_0_2_um_filter_37_12</name>
    <dbReference type="NCBI Taxonomy" id="1974637"/>
    <lineage>
        <taxon>Bacteria</taxon>
        <taxon>Candidatus Magasanikiibacteriota</taxon>
    </lineage>
</organism>
<sequence>MSVTYVSSDVLGSTVLLTDETGSVTAQYEYDVFGSIIGYTGTKETNNLFTNQEFDPESELYYYNARYYNPTLGRFISRDEANLGHDGDVISRNRYVYVKNNPMKYTDPTGNFVKEEQDQIGTLSQMMAYTKLLATETGYYKLSGNFIFGYKTEGPFLDIGALTRKIGGSTIGTIFNERFNGGGSDSGNDSMDKRYIYTEMAGLIDMKHFFQLMYLGDVFWNSFAVDKGIEHEETAENTSKYAPEDTTSNALGAYFGSTYDPSNDKVDDFISDLSLFLSKLGPVDFNNLSKNKQNEILEFYSARNEDTGVPLNQNFDAIPEYNEKAFPFNVDDKNKAKIVDTIDNK</sequence>
<proteinExistence type="predicted"/>
<name>A0A2M7V8U5_9BACT</name>
<evidence type="ECO:0000313" key="2">
    <source>
        <dbReference type="Proteomes" id="UP000228568"/>
    </source>
</evidence>
<dbReference type="Gene3D" id="2.180.10.10">
    <property type="entry name" value="RHS repeat-associated core"/>
    <property type="match status" value="1"/>
</dbReference>
<gene>
    <name evidence="1" type="ORF">COX81_01310</name>
</gene>
<reference evidence="2" key="1">
    <citation type="submission" date="2017-09" db="EMBL/GenBank/DDBJ databases">
        <title>Depth-based differentiation of microbial function through sediment-hosted aquifers and enrichment of novel symbionts in the deep terrestrial subsurface.</title>
        <authorList>
            <person name="Probst A.J."/>
            <person name="Ladd B."/>
            <person name="Jarett J.K."/>
            <person name="Geller-Mcgrath D.E."/>
            <person name="Sieber C.M.K."/>
            <person name="Emerson J.B."/>
            <person name="Anantharaman K."/>
            <person name="Thomas B.C."/>
            <person name="Malmstrom R."/>
            <person name="Stieglmeier M."/>
            <person name="Klingl A."/>
            <person name="Woyke T."/>
            <person name="Ryan C.M."/>
            <person name="Banfield J.F."/>
        </authorList>
    </citation>
    <scope>NUCLEOTIDE SEQUENCE [LARGE SCALE GENOMIC DNA]</scope>
</reference>
<dbReference type="AlphaFoldDB" id="A0A2M7V8U5"/>
<evidence type="ECO:0000313" key="1">
    <source>
        <dbReference type="EMBL" id="PIZ95216.1"/>
    </source>
</evidence>
<dbReference type="PANTHER" id="PTHR32305:SF15">
    <property type="entry name" value="PROTEIN RHSA-RELATED"/>
    <property type="match status" value="1"/>
</dbReference>
<dbReference type="NCBIfam" id="TIGR03696">
    <property type="entry name" value="Rhs_assc_core"/>
    <property type="match status" value="1"/>
</dbReference>
<dbReference type="InterPro" id="IPR050708">
    <property type="entry name" value="T6SS_VgrG/RHS"/>
</dbReference>
<dbReference type="PANTHER" id="PTHR32305">
    <property type="match status" value="1"/>
</dbReference>